<accession>H1Z4M2</accession>
<protein>
    <submittedName>
        <fullName evidence="1">Uncharacterized protein</fullName>
    </submittedName>
</protein>
<dbReference type="OrthoDB" id="111965at2157"/>
<dbReference type="HOGENOM" id="CLU_1140574_0_0_2"/>
<reference evidence="1 2" key="1">
    <citation type="submission" date="2011-10" db="EMBL/GenBank/DDBJ databases">
        <title>The Improved High-Quality Draft genome of Methanoplanus limicola DSM 2279.</title>
        <authorList>
            <consortium name="US DOE Joint Genome Institute (JGI-PGF)"/>
            <person name="Lucas S."/>
            <person name="Copeland A."/>
            <person name="Lapidus A."/>
            <person name="Glavina del Rio T."/>
            <person name="Dalin E."/>
            <person name="Tice H."/>
            <person name="Bruce D."/>
            <person name="Goodwin L."/>
            <person name="Pitluck S."/>
            <person name="Peters L."/>
            <person name="Mikhailova N."/>
            <person name="Lu M."/>
            <person name="Kyrpides N."/>
            <person name="Mavromatis K."/>
            <person name="Ivanova N."/>
            <person name="Markowitz V."/>
            <person name="Cheng J.-F."/>
            <person name="Hugenholtz P."/>
            <person name="Woyke T."/>
            <person name="Wu D."/>
            <person name="Wirth R."/>
            <person name="Brambilla E.-M."/>
            <person name="Klenk H.-P."/>
            <person name="Eisen J.A."/>
        </authorList>
    </citation>
    <scope>NUCLEOTIDE SEQUENCE [LARGE SCALE GENOMIC DNA]</scope>
    <source>
        <strain evidence="1 2">DSM 2279</strain>
    </source>
</reference>
<evidence type="ECO:0000313" key="1">
    <source>
        <dbReference type="EMBL" id="EHQ36770.1"/>
    </source>
</evidence>
<dbReference type="STRING" id="937775.Metlim_2735"/>
<dbReference type="Proteomes" id="UP000005741">
    <property type="component" value="Chromosome"/>
</dbReference>
<proteinExistence type="predicted"/>
<dbReference type="RefSeq" id="WP_004079349.1">
    <property type="nucleotide sequence ID" value="NZ_CM001436.1"/>
</dbReference>
<evidence type="ECO:0000313" key="2">
    <source>
        <dbReference type="Proteomes" id="UP000005741"/>
    </source>
</evidence>
<dbReference type="InParanoid" id="H1Z4M2"/>
<dbReference type="EMBL" id="CM001436">
    <property type="protein sequence ID" value="EHQ36770.1"/>
    <property type="molecule type" value="Genomic_DNA"/>
</dbReference>
<dbReference type="AlphaFoldDB" id="H1Z4M2"/>
<name>H1Z4M2_9EURY</name>
<gene>
    <name evidence="1" type="ORF">Metlim_2735</name>
</gene>
<organism evidence="1 2">
    <name type="scientific">Methanoplanus limicola DSM 2279</name>
    <dbReference type="NCBI Taxonomy" id="937775"/>
    <lineage>
        <taxon>Archaea</taxon>
        <taxon>Methanobacteriati</taxon>
        <taxon>Methanobacteriota</taxon>
        <taxon>Stenosarchaea group</taxon>
        <taxon>Methanomicrobia</taxon>
        <taxon>Methanomicrobiales</taxon>
        <taxon>Methanomicrobiaceae</taxon>
        <taxon>Methanoplanus</taxon>
    </lineage>
</organism>
<keyword evidence="2" id="KW-1185">Reference proteome</keyword>
<sequence>MIVATIFSADFFNNATPKITLKDIDKNPRLSNNTNAHCYGGYPWVEEIIYGRDVSLPTIYADKILNEIGYSSDYYLESDSNLILTNITNSSVIYYIGHGCPSALCFDSSSGIGQRDIAKMKDGELSDLDLAIYISFGSASDSRNGNIANETYQKGAKCVVGFQSKILMENSKKWSDYFMERLKSNMTVRNSANTALWDEILYFGGDTGNMEHIKIYGSENIMIKRSTIKT</sequence>